<dbReference type="PANTHER" id="PTHR12526">
    <property type="entry name" value="GLYCOSYLTRANSFERASE"/>
    <property type="match status" value="1"/>
</dbReference>
<reference evidence="4" key="1">
    <citation type="submission" date="2017-03" db="EMBL/GenBank/DDBJ databases">
        <title>Novel pathways for hydrocarbon cycling and metabolic interdependencies in hydrothermal sediment communities.</title>
        <authorList>
            <person name="Dombrowski N."/>
            <person name="Seitz K."/>
            <person name="Teske A."/>
            <person name="Baker B."/>
        </authorList>
    </citation>
    <scope>NUCLEOTIDE SEQUENCE [LARGE SCALE GENOMIC DNA]</scope>
</reference>
<dbReference type="GO" id="GO:0016757">
    <property type="term" value="F:glycosyltransferase activity"/>
    <property type="evidence" value="ECO:0007669"/>
    <property type="project" value="InterPro"/>
</dbReference>
<dbReference type="Pfam" id="PF00534">
    <property type="entry name" value="Glycos_transf_1"/>
    <property type="match status" value="1"/>
</dbReference>
<dbReference type="SUPFAM" id="SSF53756">
    <property type="entry name" value="UDP-Glycosyltransferase/glycogen phosphorylase"/>
    <property type="match status" value="1"/>
</dbReference>
<dbReference type="STRING" id="1968527.B5M47_00285"/>
<dbReference type="Proteomes" id="UP000192520">
    <property type="component" value="Unassembled WGS sequence"/>
</dbReference>
<dbReference type="PANTHER" id="PTHR12526:SF618">
    <property type="entry name" value="GLYCOSYLTRANSFERASE, FAMILY 4"/>
    <property type="match status" value="1"/>
</dbReference>
<dbReference type="AlphaFoldDB" id="A0A1W9NZH4"/>
<protein>
    <recommendedName>
        <fullName evidence="5">Glycosyl transferase family 1 domain-containing protein</fullName>
    </recommendedName>
</protein>
<evidence type="ECO:0000259" key="2">
    <source>
        <dbReference type="Pfam" id="PF13439"/>
    </source>
</evidence>
<dbReference type="InterPro" id="IPR028098">
    <property type="entry name" value="Glyco_trans_4-like_N"/>
</dbReference>
<evidence type="ECO:0008006" key="5">
    <source>
        <dbReference type="Google" id="ProtNLM"/>
    </source>
</evidence>
<evidence type="ECO:0000313" key="4">
    <source>
        <dbReference type="Proteomes" id="UP000192520"/>
    </source>
</evidence>
<accession>A0A1W9NZH4</accession>
<gene>
    <name evidence="3" type="ORF">B5M47_00285</name>
</gene>
<organism evidence="3 4">
    <name type="scientific">candidate division CPR3 bacterium 4484_211</name>
    <dbReference type="NCBI Taxonomy" id="1968527"/>
    <lineage>
        <taxon>Bacteria</taxon>
        <taxon>Bacteria division CPR3</taxon>
    </lineage>
</organism>
<comment type="caution">
    <text evidence="3">The sequence shown here is derived from an EMBL/GenBank/DDBJ whole genome shotgun (WGS) entry which is preliminary data.</text>
</comment>
<proteinExistence type="predicted"/>
<dbReference type="Pfam" id="PF13439">
    <property type="entry name" value="Glyco_transf_4"/>
    <property type="match status" value="1"/>
</dbReference>
<evidence type="ECO:0000313" key="3">
    <source>
        <dbReference type="EMBL" id="OQX51535.1"/>
    </source>
</evidence>
<dbReference type="EMBL" id="MZGJ01000002">
    <property type="protein sequence ID" value="OQX51535.1"/>
    <property type="molecule type" value="Genomic_DNA"/>
</dbReference>
<evidence type="ECO:0000259" key="1">
    <source>
        <dbReference type="Pfam" id="PF00534"/>
    </source>
</evidence>
<dbReference type="InterPro" id="IPR001296">
    <property type="entry name" value="Glyco_trans_1"/>
</dbReference>
<name>A0A1W9NZH4_UNCC3</name>
<feature type="domain" description="Glycosyl transferase family 1" evidence="1">
    <location>
        <begin position="183"/>
        <end position="341"/>
    </location>
</feature>
<sequence length="370" mass="42620">MRILILNWKDIKNPSSGGAEIVTHELAKRWVKNGHQVALLSSTYPQCHPKEKLEGIDITRRGNPETTHFFWAFWHYQKYFKGKVDLVIDQIHWVPFFTPLYVKEPKVALIFEIAKNLWDKSLPRPLSTIGHKAEYLYLRLYRQIPFLTASQSTYNELKAAKIQKVTTFPLAPNLNPSSLNWAKEKLPTFISLSRLTPAKQIEETIKAFYLLSQKVNARLWIVGRGESRYKNHLIKLAREFGLESKISFWGYIDEKKKAELLQRAWAIISTSAREGWGLNITEAGVLGTPAVVYNSPGLRDAVRHKKTGLICQKSTPEELERKLNELIHNSNLRMKLGRQAQILNQKLTWDKSAKITLDVLKNIALQRANN</sequence>
<dbReference type="CDD" id="cd03801">
    <property type="entry name" value="GT4_PimA-like"/>
    <property type="match status" value="1"/>
</dbReference>
<dbReference type="Gene3D" id="3.40.50.2000">
    <property type="entry name" value="Glycogen Phosphorylase B"/>
    <property type="match status" value="2"/>
</dbReference>
<feature type="domain" description="Glycosyltransferase subfamily 4-like N-terminal" evidence="2">
    <location>
        <begin position="17"/>
        <end position="113"/>
    </location>
</feature>